<protein>
    <submittedName>
        <fullName evidence="2">Uncharacterized protein</fullName>
    </submittedName>
</protein>
<dbReference type="EMBL" id="BMAV01027615">
    <property type="protein sequence ID" value="GFS60848.1"/>
    <property type="molecule type" value="Genomic_DNA"/>
</dbReference>
<evidence type="ECO:0000313" key="3">
    <source>
        <dbReference type="Proteomes" id="UP000886998"/>
    </source>
</evidence>
<feature type="compositionally biased region" description="Polar residues" evidence="1">
    <location>
        <begin position="77"/>
        <end position="88"/>
    </location>
</feature>
<reference evidence="2" key="1">
    <citation type="submission" date="2020-08" db="EMBL/GenBank/DDBJ databases">
        <title>Multicomponent nature underlies the extraordinary mechanical properties of spider dragline silk.</title>
        <authorList>
            <person name="Kono N."/>
            <person name="Nakamura H."/>
            <person name="Mori M."/>
            <person name="Yoshida Y."/>
            <person name="Ohtoshi R."/>
            <person name="Malay A.D."/>
            <person name="Moran D.A.P."/>
            <person name="Tomita M."/>
            <person name="Numata K."/>
            <person name="Arakawa K."/>
        </authorList>
    </citation>
    <scope>NUCLEOTIDE SEQUENCE</scope>
</reference>
<gene>
    <name evidence="2" type="ORF">TNIN_83911</name>
</gene>
<organism evidence="2 3">
    <name type="scientific">Trichonephila inaurata madagascariensis</name>
    <dbReference type="NCBI Taxonomy" id="2747483"/>
    <lineage>
        <taxon>Eukaryota</taxon>
        <taxon>Metazoa</taxon>
        <taxon>Ecdysozoa</taxon>
        <taxon>Arthropoda</taxon>
        <taxon>Chelicerata</taxon>
        <taxon>Arachnida</taxon>
        <taxon>Araneae</taxon>
        <taxon>Araneomorphae</taxon>
        <taxon>Entelegynae</taxon>
        <taxon>Araneoidea</taxon>
        <taxon>Nephilidae</taxon>
        <taxon>Trichonephila</taxon>
        <taxon>Trichonephila inaurata</taxon>
    </lineage>
</organism>
<feature type="region of interest" description="Disordered" evidence="1">
    <location>
        <begin position="64"/>
        <end position="91"/>
    </location>
</feature>
<dbReference type="AlphaFoldDB" id="A0A8X6IVE7"/>
<proteinExistence type="predicted"/>
<evidence type="ECO:0000313" key="2">
    <source>
        <dbReference type="EMBL" id="GFS60848.1"/>
    </source>
</evidence>
<keyword evidence="3" id="KW-1185">Reference proteome</keyword>
<comment type="caution">
    <text evidence="2">The sequence shown here is derived from an EMBL/GenBank/DDBJ whole genome shotgun (WGS) entry which is preliminary data.</text>
</comment>
<dbReference type="Proteomes" id="UP000886998">
    <property type="component" value="Unassembled WGS sequence"/>
</dbReference>
<evidence type="ECO:0000256" key="1">
    <source>
        <dbReference type="SAM" id="MobiDB-lite"/>
    </source>
</evidence>
<feature type="compositionally biased region" description="Low complexity" evidence="1">
    <location>
        <begin position="64"/>
        <end position="75"/>
    </location>
</feature>
<sequence>MKAPKCTCRFLGYITLGGILPSDIGRSNKKGVTRLQESFLDTWEKLNDPVLLAEKLDSYENVKPSSLKSTKLPKPQELNTRFSRNTGNPRFRKSHSLRVEKDVSGNHNSTFANPSYMPARNTNTGCHPPISLLAMVVATLDL</sequence>
<accession>A0A8X6IVE7</accession>
<name>A0A8X6IVE7_9ARAC</name>